<dbReference type="InterPro" id="IPR013783">
    <property type="entry name" value="Ig-like_fold"/>
</dbReference>
<dbReference type="PANTHER" id="PTHR46348">
    <property type="entry name" value="DELETED IN LUNG AND ESOPHAGEAL CANCER PROTEIN 1"/>
    <property type="match status" value="1"/>
</dbReference>
<evidence type="ECO:0000313" key="10">
    <source>
        <dbReference type="EMBL" id="KAK3788318.1"/>
    </source>
</evidence>
<feature type="domain" description="HYDIN/VesB/CFA65-like Ig-like" evidence="8">
    <location>
        <begin position="413"/>
        <end position="525"/>
    </location>
</feature>
<keyword evidence="5" id="KW-0966">Cell projection</keyword>
<dbReference type="PANTHER" id="PTHR46348:SF1">
    <property type="entry name" value="DELETED IN LUNG AND ESOPHAGEAL CANCER PROTEIN 1"/>
    <property type="match status" value="1"/>
</dbReference>
<dbReference type="EMBL" id="JAWDGP010001769">
    <property type="protein sequence ID" value="KAK3788318.1"/>
    <property type="molecule type" value="Genomic_DNA"/>
</dbReference>
<evidence type="ECO:0000256" key="7">
    <source>
        <dbReference type="SAM" id="MobiDB-lite"/>
    </source>
</evidence>
<evidence type="ECO:0000256" key="2">
    <source>
        <dbReference type="ARBA" id="ARBA00004496"/>
    </source>
</evidence>
<reference evidence="10" key="1">
    <citation type="journal article" date="2023" name="G3 (Bethesda)">
        <title>A reference genome for the long-term kleptoplast-retaining sea slug Elysia crispata morphotype clarki.</title>
        <authorList>
            <person name="Eastman K.E."/>
            <person name="Pendleton A.L."/>
            <person name="Shaikh M.A."/>
            <person name="Suttiyut T."/>
            <person name="Ogas R."/>
            <person name="Tomko P."/>
            <person name="Gavelis G."/>
            <person name="Widhalm J.R."/>
            <person name="Wisecaver J.H."/>
        </authorList>
    </citation>
    <scope>NUCLEOTIDE SEQUENCE</scope>
    <source>
        <strain evidence="10">ECLA1</strain>
    </source>
</reference>
<evidence type="ECO:0000259" key="9">
    <source>
        <dbReference type="Pfam" id="PF23277"/>
    </source>
</evidence>
<feature type="region of interest" description="Disordered" evidence="7">
    <location>
        <begin position="1"/>
        <end position="29"/>
    </location>
</feature>
<evidence type="ECO:0000256" key="4">
    <source>
        <dbReference type="ARBA" id="ARBA00023069"/>
    </source>
</evidence>
<dbReference type="GO" id="GO:0008285">
    <property type="term" value="P:negative regulation of cell population proliferation"/>
    <property type="evidence" value="ECO:0007669"/>
    <property type="project" value="InterPro"/>
</dbReference>
<feature type="domain" description="Deleted in lung and esophageal cancer protein 1 Ig-like" evidence="9">
    <location>
        <begin position="313"/>
        <end position="406"/>
    </location>
</feature>
<keyword evidence="6" id="KW-0175">Coiled coil</keyword>
<evidence type="ECO:0000256" key="5">
    <source>
        <dbReference type="ARBA" id="ARBA00023273"/>
    </source>
</evidence>
<evidence type="ECO:0000259" key="8">
    <source>
        <dbReference type="Pfam" id="PF22544"/>
    </source>
</evidence>
<dbReference type="InterPro" id="IPR033304">
    <property type="entry name" value="DLEC1"/>
</dbReference>
<feature type="compositionally biased region" description="Polar residues" evidence="7">
    <location>
        <begin position="1"/>
        <end position="10"/>
    </location>
</feature>
<organism evidence="10 11">
    <name type="scientific">Elysia crispata</name>
    <name type="common">lettuce slug</name>
    <dbReference type="NCBI Taxonomy" id="231223"/>
    <lineage>
        <taxon>Eukaryota</taxon>
        <taxon>Metazoa</taxon>
        <taxon>Spiralia</taxon>
        <taxon>Lophotrochozoa</taxon>
        <taxon>Mollusca</taxon>
        <taxon>Gastropoda</taxon>
        <taxon>Heterobranchia</taxon>
        <taxon>Euthyneura</taxon>
        <taxon>Panpulmonata</taxon>
        <taxon>Sacoglossa</taxon>
        <taxon>Placobranchoidea</taxon>
        <taxon>Plakobranchidae</taxon>
        <taxon>Elysia</taxon>
    </lineage>
</organism>
<dbReference type="Proteomes" id="UP001283361">
    <property type="component" value="Unassembled WGS sequence"/>
</dbReference>
<dbReference type="InterPro" id="IPR053879">
    <property type="entry name" value="HYDIN_VesB_CFA65-like_Ig"/>
</dbReference>
<dbReference type="Pfam" id="PF23277">
    <property type="entry name" value="Ig_Dlec1_1"/>
    <property type="match status" value="1"/>
</dbReference>
<accession>A0AAE1AIK4</accession>
<name>A0AAE1AIK4_9GAST</name>
<evidence type="ECO:0008006" key="12">
    <source>
        <dbReference type="Google" id="ProtNLM"/>
    </source>
</evidence>
<dbReference type="Pfam" id="PF22544">
    <property type="entry name" value="HYDIN_VesB_CFA65-like_Ig"/>
    <property type="match status" value="1"/>
</dbReference>
<comment type="subcellular location">
    <subcellularLocation>
        <location evidence="1">Cell projection</location>
        <location evidence="1">Cilium</location>
    </subcellularLocation>
    <subcellularLocation>
        <location evidence="2">Cytoplasm</location>
    </subcellularLocation>
</comment>
<dbReference type="InterPro" id="IPR059041">
    <property type="entry name" value="Ig_DLEC1_1"/>
</dbReference>
<gene>
    <name evidence="10" type="ORF">RRG08_025049</name>
</gene>
<feature type="coiled-coil region" evidence="6">
    <location>
        <begin position="70"/>
        <end position="107"/>
    </location>
</feature>
<comment type="caution">
    <text evidence="10">The sequence shown here is derived from an EMBL/GenBank/DDBJ whole genome shotgun (WGS) entry which is preliminary data.</text>
</comment>
<dbReference type="Gene3D" id="2.60.40.10">
    <property type="entry name" value="Immunoglobulins"/>
    <property type="match status" value="8"/>
</dbReference>
<evidence type="ECO:0000256" key="6">
    <source>
        <dbReference type="SAM" id="Coils"/>
    </source>
</evidence>
<dbReference type="GO" id="GO:0015631">
    <property type="term" value="F:tubulin binding"/>
    <property type="evidence" value="ECO:0007669"/>
    <property type="project" value="TreeGrafter"/>
</dbReference>
<dbReference type="Pfam" id="PF23316">
    <property type="entry name" value="Ig_DLEC1_6th"/>
    <property type="match status" value="1"/>
</dbReference>
<feature type="region of interest" description="Disordered" evidence="7">
    <location>
        <begin position="1315"/>
        <end position="1344"/>
    </location>
</feature>
<keyword evidence="4" id="KW-0969">Cilium</keyword>
<dbReference type="GO" id="GO:0005929">
    <property type="term" value="C:cilium"/>
    <property type="evidence" value="ECO:0007669"/>
    <property type="project" value="TreeGrafter"/>
</dbReference>
<protein>
    <recommendedName>
        <fullName evidence="12">Deleted in lung and esophageal cancer protein 1</fullName>
    </recommendedName>
</protein>
<proteinExistence type="predicted"/>
<dbReference type="GO" id="GO:0005737">
    <property type="term" value="C:cytoplasm"/>
    <property type="evidence" value="ECO:0007669"/>
    <property type="project" value="TreeGrafter"/>
</dbReference>
<evidence type="ECO:0000313" key="11">
    <source>
        <dbReference type="Proteomes" id="UP001283361"/>
    </source>
</evidence>
<feature type="compositionally biased region" description="Polar residues" evidence="7">
    <location>
        <begin position="1319"/>
        <end position="1338"/>
    </location>
</feature>
<keyword evidence="11" id="KW-1185">Reference proteome</keyword>
<sequence>MSSPKTQPTPRGQEPPMYLQRPSSGRSQDVRHILARTFRDLYTRDTVRPDTVKNLQVSKGGDDPYHEQYVDNLQKVYAEWQRRMDEAAMLERHIMQAQARAMSADERELNKASQSCDNYSTLGLPPVRAHFKSCIDSQLLCKYNLLTPSDYMVQEAPPVPAPQGPKVPDYARDTLASRGHSRQYPDKPYPNQEVPQAWLPGEIAEFPTHISDVEIQEETILPPIPASSYKQTEFPKRNAWKEFMSEDQREENRKDLEMVQAKINFLRNPRHVPPSAPLGSRSLIKNIKKKPKEIGKHQDPDPILTDSVVFVPSPPVVEFKNYKVGEVYEITLELKNMSAVMRQCRVLPPSSNIFSIGLGQFPGESGLVAPGMSCKYDIRFAPDSLKDYDDHITVQTQATEPIIVPLRARRPPPVLTLPSEVDLGNCLVGGIQATQLLVKNEGGPGRFCLMTKNKWPTTSIRAVIPNITKITIKQAPFEIHPATFELGPGQSTVLEVLFQPQADRVFTQEMTICCDNCHASNFKLKGEGEYAKVGFSDVEMGLSEYIPGEFRDISAKNLLRFDDLNPFTYTERLVKVANYTKVELPFQWMVYKPIMPKTGPCDPQILSEVQPNGQQEEERVPDMEAAFSVFPNNGILQPSETAQFRVTFAPPNEGDYHSVIHMMLQHIPPVVETSLLPGLQAKPSEIHSRTTINELPDTEENINFFPSNVLPFKDVTGLELEVKAKCIPLAVVLHPYAIFMHVPVLQGSTVKRLFTMANHSYSTITFQWEPYTDSYLLEVEPPFGELDPGMAMDLEISITGIEPGIINHTLYCYVMNMPEPLHLHVQATVKGPELQLAQPSIDFGLVQVGQHVEKELTIINRSQVMVKFSITDTPGYLETDDPMAPSDLTFSEMSGELKPLERRNIIMTFSPSLPRTMKRVCQVEYEGGDPCSIGVYAEAQNPVVCFLECDKFLPEVYLDVPVVFKAVLHNQTLLPTSFHWRPVEGSQKADCTVEIQEMEGEIESWEQRPVSIAFTPHKVISFSEVRLACSIEGQTDDIYLNISCDVRTLEVSFKTSTDTHLLSDQMKVDFGECVPLGETVKRYVHICNQTAISAPFTVELETFTATLPAPPPDATTAGTARSRGRNLLSRTPNIADPISKTETKAMEEYNKYVLSEKQGIAFVVYPASGKLQPFGESIIEIIAHSNMWGEYKDNLIIKVGCLEEMHIPAAITVVGCPLNFQLTAGQAERKAVVRFGSHVSGAATITRKLKINNTSPKDIRVDWELFEDAPESKKLVDFITCFGRAFPPRDAAGNEISLPIPASSVSLPVPQCMDLIPNSPDTQPSNSLTSSAMQSHGSTETEEDNPHIISCFLRPHLGDLSTRPFSICPRQLTIPGEGSSTVELTFTPLPTCDVPEEKDCIGFALGYLSIDQEDPCESKVTRPEAYAAELLRLDFTANLKPALLSVEETNDEGMVYRSAMSDIMKDNMIKPEALRVCSTMLSNNTLTPLTFKLKVRDPWTLVDLDPACTKESVSRAGETLPCTLNPRHNLMVKVAFCVTPSLVVNTSSKKMSCSPISSENYTSCKLTFQDLLHIQFDNGAEQVVPLYASLAIPQFELSADILDFGTCLVGQTREQELTISNKTASHSFWTISLENKSEFCKENTFQMQPTEGRLEAHITHISNSKATIKVFFTATHSEAYDCTFIVQGLLGEESRRLHVTGNGSYDGKHEAILNI</sequence>
<evidence type="ECO:0000256" key="1">
    <source>
        <dbReference type="ARBA" id="ARBA00004138"/>
    </source>
</evidence>
<evidence type="ECO:0000256" key="3">
    <source>
        <dbReference type="ARBA" id="ARBA00022490"/>
    </source>
</evidence>
<keyword evidence="3" id="KW-0963">Cytoplasm</keyword>